<evidence type="ECO:0008006" key="3">
    <source>
        <dbReference type="Google" id="ProtNLM"/>
    </source>
</evidence>
<sequence>MSEHLNLTQSTISKIENGTTLGNGFVKYLKFLVKHNLDINDYFRDHEK</sequence>
<comment type="caution">
    <text evidence="1">The sequence shown here is derived from an EMBL/GenBank/DDBJ whole genome shotgun (WGS) entry which is preliminary data.</text>
</comment>
<protein>
    <recommendedName>
        <fullName evidence="3">HTH cro/C1-type domain-containing protein</fullName>
    </recommendedName>
</protein>
<evidence type="ECO:0000313" key="2">
    <source>
        <dbReference type="Proteomes" id="UP000321456"/>
    </source>
</evidence>
<organism evidence="1 2">
    <name type="scientific">Flagellimonas hymeniacidonis</name>
    <dbReference type="NCBI Taxonomy" id="2603628"/>
    <lineage>
        <taxon>Bacteria</taxon>
        <taxon>Pseudomonadati</taxon>
        <taxon>Bacteroidota</taxon>
        <taxon>Flavobacteriia</taxon>
        <taxon>Flavobacteriales</taxon>
        <taxon>Flavobacteriaceae</taxon>
        <taxon>Flagellimonas</taxon>
    </lineage>
</organism>
<gene>
    <name evidence="1" type="ORF">FVB32_05275</name>
</gene>
<accession>A0A5C8V935</accession>
<evidence type="ECO:0000313" key="1">
    <source>
        <dbReference type="EMBL" id="TXN37700.1"/>
    </source>
</evidence>
<name>A0A5C8V935_9FLAO</name>
<reference evidence="1 2" key="1">
    <citation type="submission" date="2019-08" db="EMBL/GenBank/DDBJ databases">
        <title>Professor.</title>
        <authorList>
            <person name="Park J.S."/>
        </authorList>
    </citation>
    <scope>NUCLEOTIDE SEQUENCE [LARGE SCALE GENOMIC DNA]</scope>
    <source>
        <strain evidence="1 2">176CP5-101</strain>
    </source>
</reference>
<dbReference type="AlphaFoldDB" id="A0A5C8V935"/>
<keyword evidence="2" id="KW-1185">Reference proteome</keyword>
<proteinExistence type="predicted"/>
<dbReference type="Proteomes" id="UP000321456">
    <property type="component" value="Unassembled WGS sequence"/>
</dbReference>
<dbReference type="EMBL" id="VRUR01000001">
    <property type="protein sequence ID" value="TXN37700.1"/>
    <property type="molecule type" value="Genomic_DNA"/>
</dbReference>